<dbReference type="GO" id="GO:0006259">
    <property type="term" value="P:DNA metabolic process"/>
    <property type="evidence" value="ECO:0007669"/>
    <property type="project" value="InterPro"/>
</dbReference>
<name>A0A3V4IUY7_SALER</name>
<dbReference type="GO" id="GO:0003677">
    <property type="term" value="F:DNA binding"/>
    <property type="evidence" value="ECO:0007669"/>
    <property type="project" value="InterPro"/>
</dbReference>
<comment type="caution">
    <text evidence="2">The sequence shown here is derived from an EMBL/GenBank/DDBJ whole genome shotgun (WGS) entry which is preliminary data.</text>
</comment>
<evidence type="ECO:0000256" key="1">
    <source>
        <dbReference type="SAM" id="MobiDB-lite"/>
    </source>
</evidence>
<organism evidence="2 3">
    <name type="scientific">Salmonella enterica</name>
    <name type="common">Salmonella choleraesuis</name>
    <dbReference type="NCBI Taxonomy" id="28901"/>
    <lineage>
        <taxon>Bacteria</taxon>
        <taxon>Pseudomonadati</taxon>
        <taxon>Pseudomonadota</taxon>
        <taxon>Gammaproteobacteria</taxon>
        <taxon>Enterobacterales</taxon>
        <taxon>Enterobacteriaceae</taxon>
        <taxon>Salmonella</taxon>
    </lineage>
</organism>
<evidence type="ECO:0000313" key="2">
    <source>
        <dbReference type="EMBL" id="RXQ27529.1"/>
    </source>
</evidence>
<dbReference type="Pfam" id="PF03837">
    <property type="entry name" value="RecT"/>
    <property type="match status" value="1"/>
</dbReference>
<dbReference type="Proteomes" id="UP000290660">
    <property type="component" value="Unassembled WGS sequence"/>
</dbReference>
<accession>A0A3V4IUY7</accession>
<feature type="region of interest" description="Disordered" evidence="1">
    <location>
        <begin position="219"/>
        <end position="239"/>
    </location>
</feature>
<evidence type="ECO:0000313" key="3">
    <source>
        <dbReference type="Proteomes" id="UP000290660"/>
    </source>
</evidence>
<protein>
    <submittedName>
        <fullName evidence="2">Enterohemolysin</fullName>
    </submittedName>
</protein>
<proteinExistence type="predicted"/>
<dbReference type="InterPro" id="IPR018330">
    <property type="entry name" value="RecT_fam"/>
</dbReference>
<sequence length="354" mass="40116">MTDIIQQDQNSNVVLFSPQNLMALQSFSQIMSSGVSTIPVHLQNNPSDCMAIAMQAAQWNMSPYAVAQKTFTVGGVLGYEAQLVNAVICTRGPLTGRSEYDWFGPLEKVIGKFEIRKNDKCKEYRVPGWRLADEEGIGVKIWATLRGEDKPRELTLLLSQARTRNSTLWADDPRQQLAYLAVKRWARLYCPEVILGVYTSDELEERSEKVINPEPKVERVNPRDIPEDVDTQTTGDTRDNNDEWVITFRQRIESASNVEETTSLRQEVENVKHSLGIALYTELKGKVVQRHHRLNAVSRIEKMINDLPDPDEPDAVEKFTALENTLNAAKPHLGELYEGYIITLNDIKPEYIAA</sequence>
<reference evidence="2 3" key="1">
    <citation type="submission" date="2018-12" db="EMBL/GenBank/DDBJ databases">
        <title>Identification of serotype of rogose Salmonella by whole genome sequencing.</title>
        <authorList>
            <person name="Sacchi C.T."/>
            <person name="Goncalves C.R."/>
            <person name="Tiba-Casas M.R."/>
        </authorList>
    </citation>
    <scope>NUCLEOTIDE SEQUENCE [LARGE SCALE GENOMIC DNA]</scope>
    <source>
        <strain evidence="2 3">169_17</strain>
    </source>
</reference>
<dbReference type="EMBL" id="RSEO01000032">
    <property type="protein sequence ID" value="RXQ27529.1"/>
    <property type="molecule type" value="Genomic_DNA"/>
</dbReference>
<gene>
    <name evidence="2" type="ORF">EI538_20845</name>
</gene>
<dbReference type="RefSeq" id="WP_127174329.1">
    <property type="nucleotide sequence ID" value="NZ_JASMSH010000027.1"/>
</dbReference>
<dbReference type="AlphaFoldDB" id="A0A3V4IUY7"/>